<dbReference type="OrthoDB" id="59699at2759"/>
<name>A0A0C9XUV5_9AGAR</name>
<evidence type="ECO:0000313" key="2">
    <source>
        <dbReference type="Proteomes" id="UP000054477"/>
    </source>
</evidence>
<sequence length="387" mass="45004">MVDRPSTTRGSHNIEKEIEFEGNSKIIAHDSEGFEAGKQNEVDVVRKFIDRRSQEMDINQRLHLVWYCMEMNSRPIQQAEKDFFSTPLQVPVVAIVTKFDTFLQDVQQKLEESAEEEDQEVDDDEVEKLAEIQADMQFEQHYKGPLNDMKHPPKAVVTLSEVHKSSPDDSRLARLIKETLKVLELTETELQRRERDVYDLSTFFATAQNADTKVRLTTSASDGLNWNRDKDHSKPMFRGGPFIKTWDTYWTHPKSGSQAPATLVRLLEKHLDNSRHYIGDPKSSDFSEVEGGDPDLLRFCKWEQRVADTTLIMEKIHVFNIRNEKTLEALIKWYSQRSSTVTYVRKEVMRLYQQRKSEKYQVPKQWSRSVAQPLVDIVCNRPVEVPG</sequence>
<dbReference type="Proteomes" id="UP000054477">
    <property type="component" value="Unassembled WGS sequence"/>
</dbReference>
<proteinExistence type="predicted"/>
<dbReference type="AlphaFoldDB" id="A0A0C9XUV5"/>
<dbReference type="HOGENOM" id="CLU_060147_0_0_1"/>
<dbReference type="Gene3D" id="3.40.50.300">
    <property type="entry name" value="P-loop containing nucleotide triphosphate hydrolases"/>
    <property type="match status" value="1"/>
</dbReference>
<evidence type="ECO:0000313" key="1">
    <source>
        <dbReference type="EMBL" id="KIJ99727.1"/>
    </source>
</evidence>
<organism evidence="1 2">
    <name type="scientific">Laccaria amethystina LaAM-08-1</name>
    <dbReference type="NCBI Taxonomy" id="1095629"/>
    <lineage>
        <taxon>Eukaryota</taxon>
        <taxon>Fungi</taxon>
        <taxon>Dikarya</taxon>
        <taxon>Basidiomycota</taxon>
        <taxon>Agaricomycotina</taxon>
        <taxon>Agaricomycetes</taxon>
        <taxon>Agaricomycetidae</taxon>
        <taxon>Agaricales</taxon>
        <taxon>Agaricineae</taxon>
        <taxon>Hydnangiaceae</taxon>
        <taxon>Laccaria</taxon>
    </lineage>
</organism>
<protein>
    <submittedName>
        <fullName evidence="1">Uncharacterized protein</fullName>
    </submittedName>
</protein>
<dbReference type="InterPro" id="IPR027417">
    <property type="entry name" value="P-loop_NTPase"/>
</dbReference>
<reference evidence="2" key="2">
    <citation type="submission" date="2015-01" db="EMBL/GenBank/DDBJ databases">
        <title>Evolutionary Origins and Diversification of the Mycorrhizal Mutualists.</title>
        <authorList>
            <consortium name="DOE Joint Genome Institute"/>
            <consortium name="Mycorrhizal Genomics Consortium"/>
            <person name="Kohler A."/>
            <person name="Kuo A."/>
            <person name="Nagy L.G."/>
            <person name="Floudas D."/>
            <person name="Copeland A."/>
            <person name="Barry K.W."/>
            <person name="Cichocki N."/>
            <person name="Veneault-Fourrey C."/>
            <person name="LaButti K."/>
            <person name="Lindquist E.A."/>
            <person name="Lipzen A."/>
            <person name="Lundell T."/>
            <person name="Morin E."/>
            <person name="Murat C."/>
            <person name="Riley R."/>
            <person name="Ohm R."/>
            <person name="Sun H."/>
            <person name="Tunlid A."/>
            <person name="Henrissat B."/>
            <person name="Grigoriev I.V."/>
            <person name="Hibbett D.S."/>
            <person name="Martin F."/>
        </authorList>
    </citation>
    <scope>NUCLEOTIDE SEQUENCE [LARGE SCALE GENOMIC DNA]</scope>
    <source>
        <strain evidence="2">LaAM-08-1</strain>
    </source>
</reference>
<dbReference type="EMBL" id="KN838641">
    <property type="protein sequence ID" value="KIJ99727.1"/>
    <property type="molecule type" value="Genomic_DNA"/>
</dbReference>
<keyword evidence="2" id="KW-1185">Reference proteome</keyword>
<accession>A0A0C9XUV5</accession>
<reference evidence="1 2" key="1">
    <citation type="submission" date="2014-04" db="EMBL/GenBank/DDBJ databases">
        <authorList>
            <consortium name="DOE Joint Genome Institute"/>
            <person name="Kuo A."/>
            <person name="Kohler A."/>
            <person name="Nagy L.G."/>
            <person name="Floudas D."/>
            <person name="Copeland A."/>
            <person name="Barry K.W."/>
            <person name="Cichocki N."/>
            <person name="Veneault-Fourrey C."/>
            <person name="LaButti K."/>
            <person name="Lindquist E.A."/>
            <person name="Lipzen A."/>
            <person name="Lundell T."/>
            <person name="Morin E."/>
            <person name="Murat C."/>
            <person name="Sun H."/>
            <person name="Tunlid A."/>
            <person name="Henrissat B."/>
            <person name="Grigoriev I.V."/>
            <person name="Hibbett D.S."/>
            <person name="Martin F."/>
            <person name="Nordberg H.P."/>
            <person name="Cantor M.N."/>
            <person name="Hua S.X."/>
        </authorList>
    </citation>
    <scope>NUCLEOTIDE SEQUENCE [LARGE SCALE GENOMIC DNA]</scope>
    <source>
        <strain evidence="1 2">LaAM-08-1</strain>
    </source>
</reference>
<gene>
    <name evidence="1" type="ORF">K443DRAFT_161333</name>
</gene>